<organism evidence="1 2">
    <name type="scientific">Enterobacter cancerogenus</name>
    <dbReference type="NCBI Taxonomy" id="69218"/>
    <lineage>
        <taxon>Bacteria</taxon>
        <taxon>Pseudomonadati</taxon>
        <taxon>Pseudomonadota</taxon>
        <taxon>Gammaproteobacteria</taxon>
        <taxon>Enterobacterales</taxon>
        <taxon>Enterobacteriaceae</taxon>
        <taxon>Enterobacter</taxon>
        <taxon>Enterobacter cloacae complex</taxon>
    </lineage>
</organism>
<evidence type="ECO:0000313" key="1">
    <source>
        <dbReference type="EMBL" id="VFS34008.1"/>
    </source>
</evidence>
<reference evidence="1 2" key="1">
    <citation type="submission" date="2019-03" db="EMBL/GenBank/DDBJ databases">
        <authorList>
            <consortium name="Pathogen Informatics"/>
        </authorList>
    </citation>
    <scope>NUCLEOTIDE SEQUENCE [LARGE SCALE GENOMIC DNA]</scope>
    <source>
        <strain evidence="1 2">NCTC12126</strain>
    </source>
</reference>
<dbReference type="Proteomes" id="UP000351155">
    <property type="component" value="Unassembled WGS sequence"/>
</dbReference>
<proteinExistence type="predicted"/>
<name>A0A484YD07_9ENTR</name>
<accession>A0A484YD07</accession>
<dbReference type="AlphaFoldDB" id="A0A484YD07"/>
<sequence length="182" mass="18470">MPQAVKAQGYSTIGASVAVGAVAVDVEAAAISCFSATPFATGATETEASAPCTRGWYGEAVLPSSRPGRSAANACRPAVDGVRAAEGRDARALRPSALFGCAATAVCWCGSMAINALSPASSSSVSEVFVSSFAAAEVNDFSASPVGRRRKTGHQGLQRGSVRRVLLDQSLLAGKKVGKFCL</sequence>
<protein>
    <submittedName>
        <fullName evidence="1">Uncharacterized protein</fullName>
    </submittedName>
</protein>
<evidence type="ECO:0000313" key="2">
    <source>
        <dbReference type="Proteomes" id="UP000351155"/>
    </source>
</evidence>
<gene>
    <name evidence="1" type="ORF">NCTC12126_03357</name>
</gene>
<dbReference type="EMBL" id="CAADIW010000027">
    <property type="protein sequence ID" value="VFS34008.1"/>
    <property type="molecule type" value="Genomic_DNA"/>
</dbReference>